<feature type="region of interest" description="Disordered" evidence="6">
    <location>
        <begin position="41"/>
        <end position="101"/>
    </location>
</feature>
<keyword evidence="9" id="KW-1185">Reference proteome</keyword>
<organism evidence="8 9">
    <name type="scientific">Zophobas morio</name>
    <dbReference type="NCBI Taxonomy" id="2755281"/>
    <lineage>
        <taxon>Eukaryota</taxon>
        <taxon>Metazoa</taxon>
        <taxon>Ecdysozoa</taxon>
        <taxon>Arthropoda</taxon>
        <taxon>Hexapoda</taxon>
        <taxon>Insecta</taxon>
        <taxon>Pterygota</taxon>
        <taxon>Neoptera</taxon>
        <taxon>Endopterygota</taxon>
        <taxon>Coleoptera</taxon>
        <taxon>Polyphaga</taxon>
        <taxon>Cucujiformia</taxon>
        <taxon>Tenebrionidae</taxon>
        <taxon>Zophobas</taxon>
    </lineage>
</organism>
<evidence type="ECO:0000256" key="4">
    <source>
        <dbReference type="ARBA" id="ARBA00022454"/>
    </source>
</evidence>
<dbReference type="PANTHER" id="PTHR13386:SF1">
    <property type="entry name" value="HISTONE PARYLATION FACTOR 1"/>
    <property type="match status" value="1"/>
</dbReference>
<dbReference type="GO" id="GO:0072572">
    <property type="term" value="F:poly-ADP-D-ribose binding"/>
    <property type="evidence" value="ECO:0007669"/>
    <property type="project" value="TreeGrafter"/>
</dbReference>
<dbReference type="GO" id="GO:0006974">
    <property type="term" value="P:DNA damage response"/>
    <property type="evidence" value="ECO:0007669"/>
    <property type="project" value="InterPro"/>
</dbReference>
<dbReference type="EMBL" id="JALNTZ010000003">
    <property type="protein sequence ID" value="KAJ3659486.1"/>
    <property type="molecule type" value="Genomic_DNA"/>
</dbReference>
<evidence type="ECO:0000256" key="2">
    <source>
        <dbReference type="ARBA" id="ARBA00004286"/>
    </source>
</evidence>
<dbReference type="GO" id="GO:0005634">
    <property type="term" value="C:nucleus"/>
    <property type="evidence" value="ECO:0007669"/>
    <property type="project" value="UniProtKB-SubCell"/>
</dbReference>
<evidence type="ECO:0000313" key="8">
    <source>
        <dbReference type="EMBL" id="KAJ3659486.1"/>
    </source>
</evidence>
<evidence type="ECO:0000256" key="3">
    <source>
        <dbReference type="ARBA" id="ARBA00010803"/>
    </source>
</evidence>
<keyword evidence="4" id="KW-0158">Chromosome</keyword>
<evidence type="ECO:0000313" key="9">
    <source>
        <dbReference type="Proteomes" id="UP001168821"/>
    </source>
</evidence>
<comment type="subcellular location">
    <subcellularLocation>
        <location evidence="2">Chromosome</location>
    </subcellularLocation>
    <subcellularLocation>
        <location evidence="1">Nucleus</location>
    </subcellularLocation>
</comment>
<feature type="domain" description="PBZ-type" evidence="7">
    <location>
        <begin position="16"/>
        <end position="41"/>
    </location>
</feature>
<comment type="similarity">
    <text evidence="3">Belongs to the HPF1 family.</text>
</comment>
<dbReference type="InterPro" id="IPR019361">
    <property type="entry name" value="HPF1"/>
</dbReference>
<feature type="compositionally biased region" description="Basic and acidic residues" evidence="6">
    <location>
        <begin position="121"/>
        <end position="130"/>
    </location>
</feature>
<dbReference type="GO" id="GO:0042393">
    <property type="term" value="F:histone binding"/>
    <property type="evidence" value="ECO:0007669"/>
    <property type="project" value="InterPro"/>
</dbReference>
<evidence type="ECO:0000256" key="5">
    <source>
        <dbReference type="ARBA" id="ARBA00023242"/>
    </source>
</evidence>
<dbReference type="InterPro" id="IPR019406">
    <property type="entry name" value="APLF_PBZ"/>
</dbReference>
<accession>A0AA38ISS8</accession>
<feature type="compositionally biased region" description="Basic and acidic residues" evidence="6">
    <location>
        <begin position="57"/>
        <end position="76"/>
    </location>
</feature>
<keyword evidence="5" id="KW-0539">Nucleus</keyword>
<comment type="caution">
    <text evidence="8">The sequence shown here is derived from an EMBL/GenBank/DDBJ whole genome shotgun (WGS) entry which is preliminary data.</text>
</comment>
<proteinExistence type="inferred from homology"/>
<dbReference type="AlphaFoldDB" id="A0AA38ISS8"/>
<dbReference type="Pfam" id="PF10228">
    <property type="entry name" value="HPF1"/>
    <property type="match status" value="1"/>
</dbReference>
<feature type="compositionally biased region" description="Basic residues" evidence="6">
    <location>
        <begin position="41"/>
        <end position="56"/>
    </location>
</feature>
<dbReference type="GO" id="GO:0005694">
    <property type="term" value="C:chromosome"/>
    <property type="evidence" value="ECO:0007669"/>
    <property type="project" value="UniProtKB-SubCell"/>
</dbReference>
<sequence>MSESVSEYEKFKQDSRIPCRYGDKCYQKNPAHLEKYKHLPKKLKRKHNMKLTPLKKVKLDSKVETQESAETNREIDAETSGSISQKEQKKECISSSDSEQNDEIVNEKILIKDQLDISEETLEKSTEGDTKPQMSEQDNNKDETVASNPFNPKEFIRARFLVNMPKDFYDFWDFCKELKPTAPSEALKSVGLELIGPYDVLADKFKHIKRSPEEYLRHWRYYYDPPEVFAVIKDDNSTGYHIGYFYDSPDEPPVFLISNYGTKDGVFTKMGDNIFAALHLYLVETKKTGDPFKKLQVGKLLVSLNKRIESLNLNVSQHSQQMKERQLKVVAKTFNKIGLVVPYNKKTQLGYRNLAMEDKDLITLLNKLEKAAPEQRSKYLSDLQPVLTYANIALDECDFGTGIKLGWELLYHGIDSLNSTISQFLSNSYRLLNKEAFAKIAEAHMNKRKKGCNLSII</sequence>
<dbReference type="Proteomes" id="UP001168821">
    <property type="component" value="Unassembled WGS sequence"/>
</dbReference>
<feature type="region of interest" description="Disordered" evidence="6">
    <location>
        <begin position="121"/>
        <end position="148"/>
    </location>
</feature>
<protein>
    <recommendedName>
        <fullName evidence="7">PBZ-type domain-containing protein</fullName>
    </recommendedName>
</protein>
<evidence type="ECO:0000256" key="6">
    <source>
        <dbReference type="SAM" id="MobiDB-lite"/>
    </source>
</evidence>
<dbReference type="Pfam" id="PF10283">
    <property type="entry name" value="zf-CCHH"/>
    <property type="match status" value="1"/>
</dbReference>
<evidence type="ECO:0000259" key="7">
    <source>
        <dbReference type="Pfam" id="PF10283"/>
    </source>
</evidence>
<evidence type="ECO:0000256" key="1">
    <source>
        <dbReference type="ARBA" id="ARBA00004123"/>
    </source>
</evidence>
<reference evidence="8" key="1">
    <citation type="journal article" date="2023" name="G3 (Bethesda)">
        <title>Whole genome assemblies of Zophobas morio and Tenebrio molitor.</title>
        <authorList>
            <person name="Kaur S."/>
            <person name="Stinson S.A."/>
            <person name="diCenzo G.C."/>
        </authorList>
    </citation>
    <scope>NUCLEOTIDE SEQUENCE</scope>
    <source>
        <strain evidence="8">QUZm001</strain>
    </source>
</reference>
<dbReference type="PANTHER" id="PTHR13386">
    <property type="entry name" value="HISTONE PARYLATION FACTOR 1"/>
    <property type="match status" value="1"/>
</dbReference>
<name>A0AA38ISS8_9CUCU</name>
<gene>
    <name evidence="8" type="ORF">Zmor_011174</name>
</gene>